<organism evidence="1 2">
    <name type="scientific">Frankliniella occidentalis</name>
    <name type="common">Western flower thrips</name>
    <name type="synonym">Euthrips occidentalis</name>
    <dbReference type="NCBI Taxonomy" id="133901"/>
    <lineage>
        <taxon>Eukaryota</taxon>
        <taxon>Metazoa</taxon>
        <taxon>Ecdysozoa</taxon>
        <taxon>Arthropoda</taxon>
        <taxon>Hexapoda</taxon>
        <taxon>Insecta</taxon>
        <taxon>Pterygota</taxon>
        <taxon>Neoptera</taxon>
        <taxon>Paraneoptera</taxon>
        <taxon>Thysanoptera</taxon>
        <taxon>Terebrantia</taxon>
        <taxon>Thripoidea</taxon>
        <taxon>Thripidae</taxon>
        <taxon>Frankliniella</taxon>
    </lineage>
</organism>
<accession>A0A9C6U0K8</accession>
<dbReference type="GeneID" id="127749038"/>
<reference evidence="2" key="1">
    <citation type="submission" date="2025-08" db="UniProtKB">
        <authorList>
            <consortium name="RefSeq"/>
        </authorList>
    </citation>
    <scope>IDENTIFICATION</scope>
    <source>
        <tissue evidence="2">Whole organism</tissue>
    </source>
</reference>
<sequence>MITLSQAILTVHGVMVVPLAYQSNNTFMTVEYFCVPLPNASLNFLTVGLLINLICHTYAKLLFQELLTNSISQSEKGLPMQSLWPPSLKPICYHFRTLCLMFSKQFLFRVERCIKNAIASL</sequence>
<dbReference type="AlphaFoldDB" id="A0A9C6U0K8"/>
<protein>
    <submittedName>
        <fullName evidence="2">Uncharacterized protein LOC127749038</fullName>
    </submittedName>
</protein>
<name>A0A9C6U0K8_FRAOC</name>
<keyword evidence="1" id="KW-1185">Reference proteome</keyword>
<evidence type="ECO:0000313" key="1">
    <source>
        <dbReference type="Proteomes" id="UP000504606"/>
    </source>
</evidence>
<dbReference type="RefSeq" id="XP_052121447.1">
    <property type="nucleotide sequence ID" value="XM_052265487.1"/>
</dbReference>
<dbReference type="KEGG" id="foc:127749038"/>
<gene>
    <name evidence="2" type="primary">LOC127749038</name>
</gene>
<proteinExistence type="predicted"/>
<dbReference type="Proteomes" id="UP000504606">
    <property type="component" value="Unplaced"/>
</dbReference>
<evidence type="ECO:0000313" key="2">
    <source>
        <dbReference type="RefSeq" id="XP_052121447.1"/>
    </source>
</evidence>